<organism evidence="6 7">
    <name type="scientific">Hesseltinella vesiculosa</name>
    <dbReference type="NCBI Taxonomy" id="101127"/>
    <lineage>
        <taxon>Eukaryota</taxon>
        <taxon>Fungi</taxon>
        <taxon>Fungi incertae sedis</taxon>
        <taxon>Mucoromycota</taxon>
        <taxon>Mucoromycotina</taxon>
        <taxon>Mucoromycetes</taxon>
        <taxon>Mucorales</taxon>
        <taxon>Cunninghamellaceae</taxon>
        <taxon>Hesseltinella</taxon>
    </lineage>
</organism>
<dbReference type="Pfam" id="PF01778">
    <property type="entry name" value="Ribosomal_L28e"/>
    <property type="match status" value="1"/>
</dbReference>
<dbReference type="InterPro" id="IPR002672">
    <property type="entry name" value="Ribosomal_eL28"/>
</dbReference>
<evidence type="ECO:0000313" key="6">
    <source>
        <dbReference type="EMBL" id="ORX51325.1"/>
    </source>
</evidence>
<comment type="caution">
    <text evidence="6">The sequence shown here is derived from an EMBL/GenBank/DDBJ whole genome shotgun (WGS) entry which is preliminary data.</text>
</comment>
<dbReference type="OrthoDB" id="338850at2759"/>
<feature type="domain" description="Ribosomal eL28/Mak16" evidence="5">
    <location>
        <begin position="6"/>
        <end position="116"/>
    </location>
</feature>
<dbReference type="AlphaFoldDB" id="A0A1X2GDP0"/>
<gene>
    <name evidence="6" type="ORF">DM01DRAFT_1324490</name>
</gene>
<dbReference type="EMBL" id="MCGT01000021">
    <property type="protein sequence ID" value="ORX51325.1"/>
    <property type="molecule type" value="Genomic_DNA"/>
</dbReference>
<dbReference type="STRING" id="101127.A0A1X2GDP0"/>
<feature type="region of interest" description="Disordered" evidence="4">
    <location>
        <begin position="114"/>
        <end position="134"/>
    </location>
</feature>
<proteinExistence type="inferred from homology"/>
<evidence type="ECO:0000256" key="3">
    <source>
        <dbReference type="ARBA" id="ARBA00023274"/>
    </source>
</evidence>
<protein>
    <submittedName>
        <fullName evidence="6">Ribosomal protein L28e</fullName>
    </submittedName>
</protein>
<dbReference type="Proteomes" id="UP000242146">
    <property type="component" value="Unassembled WGS sequence"/>
</dbReference>
<dbReference type="GO" id="GO:0003735">
    <property type="term" value="F:structural constituent of ribosome"/>
    <property type="evidence" value="ECO:0007669"/>
    <property type="project" value="InterPro"/>
</dbReference>
<keyword evidence="7" id="KW-1185">Reference proteome</keyword>
<dbReference type="InterPro" id="IPR029004">
    <property type="entry name" value="Ribosomal_eL28/Mak16"/>
</dbReference>
<comment type="similarity">
    <text evidence="1">Belongs to the eukaryotic ribosomal protein eL28 family.</text>
</comment>
<evidence type="ECO:0000256" key="2">
    <source>
        <dbReference type="ARBA" id="ARBA00022980"/>
    </source>
</evidence>
<name>A0A1X2GDP0_9FUNG</name>
<dbReference type="GO" id="GO:0005840">
    <property type="term" value="C:ribosome"/>
    <property type="evidence" value="ECO:0007669"/>
    <property type="project" value="UniProtKB-KW"/>
</dbReference>
<keyword evidence="2 6" id="KW-0689">Ribosomal protein</keyword>
<evidence type="ECO:0000256" key="1">
    <source>
        <dbReference type="ARBA" id="ARBA00007926"/>
    </source>
</evidence>
<reference evidence="6 7" key="1">
    <citation type="submission" date="2016-07" db="EMBL/GenBank/DDBJ databases">
        <title>Pervasive Adenine N6-methylation of Active Genes in Fungi.</title>
        <authorList>
            <consortium name="DOE Joint Genome Institute"/>
            <person name="Mondo S.J."/>
            <person name="Dannebaum R.O."/>
            <person name="Kuo R.C."/>
            <person name="Labutti K."/>
            <person name="Haridas S."/>
            <person name="Kuo A."/>
            <person name="Salamov A."/>
            <person name="Ahrendt S.R."/>
            <person name="Lipzen A."/>
            <person name="Sullivan W."/>
            <person name="Andreopoulos W.B."/>
            <person name="Clum A."/>
            <person name="Lindquist E."/>
            <person name="Daum C."/>
            <person name="Ramamoorthy G.K."/>
            <person name="Gryganskyi A."/>
            <person name="Culley D."/>
            <person name="Magnuson J.K."/>
            <person name="James T.Y."/>
            <person name="O'Malley M.A."/>
            <person name="Stajich J.E."/>
            <person name="Spatafora J.W."/>
            <person name="Visel A."/>
            <person name="Grigoriev I.V."/>
        </authorList>
    </citation>
    <scope>NUCLEOTIDE SEQUENCE [LARGE SCALE GENOMIC DNA]</scope>
    <source>
        <strain evidence="6 7">NRRL 3301</strain>
    </source>
</reference>
<keyword evidence="3" id="KW-0687">Ribonucleoprotein</keyword>
<dbReference type="GO" id="GO:1990904">
    <property type="term" value="C:ribonucleoprotein complex"/>
    <property type="evidence" value="ECO:0007669"/>
    <property type="project" value="UniProtKB-KW"/>
</dbReference>
<accession>A0A1X2GDP0</accession>
<sequence length="134" mass="14656">MSSSDLIWALIKNNNSYLVKRNGAWFSTEPTNLTNLHSKKFSGLANTKAVGIADATRGVKVSLKSQKAASPAKVNTTVITKPRRHTAKSVANLVARSKYRPDLLPYAQARASAIISSQQPKKERAPRQKKANRA</sequence>
<evidence type="ECO:0000259" key="5">
    <source>
        <dbReference type="Pfam" id="PF01778"/>
    </source>
</evidence>
<dbReference type="GO" id="GO:0006412">
    <property type="term" value="P:translation"/>
    <property type="evidence" value="ECO:0007669"/>
    <property type="project" value="InterPro"/>
</dbReference>
<evidence type="ECO:0000256" key="4">
    <source>
        <dbReference type="SAM" id="MobiDB-lite"/>
    </source>
</evidence>
<dbReference type="PANTHER" id="PTHR10544">
    <property type="entry name" value="60S RIBOSOMAL PROTEIN L28"/>
    <property type="match status" value="1"/>
</dbReference>
<dbReference type="Gene3D" id="3.30.390.110">
    <property type="match status" value="1"/>
</dbReference>
<evidence type="ECO:0000313" key="7">
    <source>
        <dbReference type="Proteomes" id="UP000242146"/>
    </source>
</evidence>